<protein>
    <submittedName>
        <fullName evidence="1">Uncharacterized protein</fullName>
    </submittedName>
</protein>
<dbReference type="AlphaFoldDB" id="A0AAW1LRD0"/>
<dbReference type="Proteomes" id="UP001458880">
    <property type="component" value="Unassembled WGS sequence"/>
</dbReference>
<keyword evidence="2" id="KW-1185">Reference proteome</keyword>
<sequence length="66" mass="7482">MTSPPYQINPCVVAVTQSLFRTILIGRGCEAEELRQPSLSDCTDETFNKCKYCLYGVKVKKIDQHN</sequence>
<proteinExistence type="predicted"/>
<gene>
    <name evidence="1" type="ORF">QE152_g12459</name>
</gene>
<evidence type="ECO:0000313" key="1">
    <source>
        <dbReference type="EMBL" id="KAK9736464.1"/>
    </source>
</evidence>
<dbReference type="EMBL" id="JASPKY010000113">
    <property type="protein sequence ID" value="KAK9736464.1"/>
    <property type="molecule type" value="Genomic_DNA"/>
</dbReference>
<comment type="caution">
    <text evidence="1">The sequence shown here is derived from an EMBL/GenBank/DDBJ whole genome shotgun (WGS) entry which is preliminary data.</text>
</comment>
<organism evidence="1 2">
    <name type="scientific">Popillia japonica</name>
    <name type="common">Japanese beetle</name>
    <dbReference type="NCBI Taxonomy" id="7064"/>
    <lineage>
        <taxon>Eukaryota</taxon>
        <taxon>Metazoa</taxon>
        <taxon>Ecdysozoa</taxon>
        <taxon>Arthropoda</taxon>
        <taxon>Hexapoda</taxon>
        <taxon>Insecta</taxon>
        <taxon>Pterygota</taxon>
        <taxon>Neoptera</taxon>
        <taxon>Endopterygota</taxon>
        <taxon>Coleoptera</taxon>
        <taxon>Polyphaga</taxon>
        <taxon>Scarabaeiformia</taxon>
        <taxon>Scarabaeidae</taxon>
        <taxon>Rutelinae</taxon>
        <taxon>Popillia</taxon>
    </lineage>
</organism>
<evidence type="ECO:0000313" key="2">
    <source>
        <dbReference type="Proteomes" id="UP001458880"/>
    </source>
</evidence>
<accession>A0AAW1LRD0</accession>
<name>A0AAW1LRD0_POPJA</name>
<reference evidence="1 2" key="1">
    <citation type="journal article" date="2024" name="BMC Genomics">
        <title>De novo assembly and annotation of Popillia japonica's genome with initial clues to its potential as an invasive pest.</title>
        <authorList>
            <person name="Cucini C."/>
            <person name="Boschi S."/>
            <person name="Funari R."/>
            <person name="Cardaioli E."/>
            <person name="Iannotti N."/>
            <person name="Marturano G."/>
            <person name="Paoli F."/>
            <person name="Bruttini M."/>
            <person name="Carapelli A."/>
            <person name="Frati F."/>
            <person name="Nardi F."/>
        </authorList>
    </citation>
    <scope>NUCLEOTIDE SEQUENCE [LARGE SCALE GENOMIC DNA]</scope>
    <source>
        <strain evidence="1">DMR45628</strain>
    </source>
</reference>